<sequence length="327" mass="34178">MASSPKAGEQLTEHEAAIYDRQLRVWGVETQKRLSQARVLIAGCNGLAAEVAKNIVLAGVGSVALVDDTPCSLRPPSNFLVPADAPASTTVAEASATTLAEMNPYVKVSVLPGTPVAALAPENLRQADLLLLCGQDASVIAQADALCREDGVALFAGVCRGIFGWAFADLGEHTYLWEKVEEQKDGSSSKTVEERMLSFPSWAAATSCSLQGVSTKRLSKLYLLLRVCAKFEQQQERFPTAEDAEALAALAAGVCSEAGIDPAVLPANQLAAYAAADADMPAINAVVGGVVANEVIKAVGRKGEPAVNNFFLFSLADGGQGSVERMG</sequence>
<dbReference type="InterPro" id="IPR000594">
    <property type="entry name" value="ThiF_NAD_FAD-bd"/>
</dbReference>
<feature type="domain" description="THIF-type NAD/FAD binding fold" evidence="7">
    <location>
        <begin position="19"/>
        <end position="314"/>
    </location>
</feature>
<dbReference type="GO" id="GO:0031510">
    <property type="term" value="C:SUMO activating enzyme complex"/>
    <property type="evidence" value="ECO:0007669"/>
    <property type="project" value="TreeGrafter"/>
</dbReference>
<organism evidence="8 9">
    <name type="scientific">Chlorella sorokiniana</name>
    <name type="common">Freshwater green alga</name>
    <dbReference type="NCBI Taxonomy" id="3076"/>
    <lineage>
        <taxon>Eukaryota</taxon>
        <taxon>Viridiplantae</taxon>
        <taxon>Chlorophyta</taxon>
        <taxon>core chlorophytes</taxon>
        <taxon>Trebouxiophyceae</taxon>
        <taxon>Chlorellales</taxon>
        <taxon>Chlorellaceae</taxon>
        <taxon>Chlorella clade</taxon>
        <taxon>Chlorella</taxon>
    </lineage>
</organism>
<dbReference type="Gene3D" id="3.40.50.720">
    <property type="entry name" value="NAD(P)-binding Rossmann-like Domain"/>
    <property type="match status" value="1"/>
</dbReference>
<dbReference type="PRINTS" id="PR01849">
    <property type="entry name" value="UBIQUITINACT"/>
</dbReference>
<comment type="caution">
    <text evidence="8">The sequence shown here is derived from an EMBL/GenBank/DDBJ whole genome shotgun (WGS) entry which is preliminary data.</text>
</comment>
<dbReference type="OrthoDB" id="1708823at2759"/>
<dbReference type="AlphaFoldDB" id="A0A2P6TTX6"/>
<protein>
    <recommendedName>
        <fullName evidence="6">Ubiquitin-like 1-activating enzyme E1A</fullName>
    </recommendedName>
</protein>
<evidence type="ECO:0000256" key="4">
    <source>
        <dbReference type="ARBA" id="ARBA00022786"/>
    </source>
</evidence>
<dbReference type="SUPFAM" id="SSF69572">
    <property type="entry name" value="Activating enzymes of the ubiquitin-like proteins"/>
    <property type="match status" value="1"/>
</dbReference>
<comment type="similarity">
    <text evidence="3">Belongs to the ubiquitin-activating E1 family.</text>
</comment>
<dbReference type="GO" id="GO:0019948">
    <property type="term" value="F:SUMO activating enzyme activity"/>
    <property type="evidence" value="ECO:0007669"/>
    <property type="project" value="TreeGrafter"/>
</dbReference>
<comment type="pathway">
    <text evidence="2">Protein modification; protein sumoylation.</text>
</comment>
<accession>A0A2P6TTX6</accession>
<dbReference type="PANTHER" id="PTHR10953">
    <property type="entry name" value="UBIQUITIN-ACTIVATING ENZYME E1"/>
    <property type="match status" value="1"/>
</dbReference>
<evidence type="ECO:0000313" key="8">
    <source>
        <dbReference type="EMBL" id="PRW57476.1"/>
    </source>
</evidence>
<dbReference type="EMBL" id="LHPG02000007">
    <property type="protein sequence ID" value="PRW57476.1"/>
    <property type="molecule type" value="Genomic_DNA"/>
</dbReference>
<dbReference type="Pfam" id="PF00899">
    <property type="entry name" value="ThiF"/>
    <property type="match status" value="1"/>
</dbReference>
<dbReference type="InterPro" id="IPR045886">
    <property type="entry name" value="ThiF/MoeB/HesA"/>
</dbReference>
<evidence type="ECO:0000256" key="1">
    <source>
        <dbReference type="ARBA" id="ARBA00004123"/>
    </source>
</evidence>
<evidence type="ECO:0000256" key="3">
    <source>
        <dbReference type="ARBA" id="ARBA00005673"/>
    </source>
</evidence>
<dbReference type="PANTHER" id="PTHR10953:SF162">
    <property type="entry name" value="SUMO-ACTIVATING ENZYME SUBUNIT 1"/>
    <property type="match status" value="1"/>
</dbReference>
<dbReference type="GO" id="GO:0005737">
    <property type="term" value="C:cytoplasm"/>
    <property type="evidence" value="ECO:0007669"/>
    <property type="project" value="TreeGrafter"/>
</dbReference>
<keyword evidence="9" id="KW-1185">Reference proteome</keyword>
<reference evidence="8 9" key="1">
    <citation type="journal article" date="2018" name="Plant J.">
        <title>Genome sequences of Chlorella sorokiniana UTEX 1602 and Micractinium conductrix SAG 241.80: implications to maltose excretion by a green alga.</title>
        <authorList>
            <person name="Arriola M.B."/>
            <person name="Velmurugan N."/>
            <person name="Zhang Y."/>
            <person name="Plunkett M.H."/>
            <person name="Hondzo H."/>
            <person name="Barney B.M."/>
        </authorList>
    </citation>
    <scope>NUCLEOTIDE SEQUENCE [LARGE SCALE GENOMIC DNA]</scope>
    <source>
        <strain evidence="9">UTEX 1602</strain>
    </source>
</reference>
<evidence type="ECO:0000256" key="6">
    <source>
        <dbReference type="ARBA" id="ARBA00044354"/>
    </source>
</evidence>
<evidence type="ECO:0000313" key="9">
    <source>
        <dbReference type="Proteomes" id="UP000239899"/>
    </source>
</evidence>
<dbReference type="GO" id="GO:0016925">
    <property type="term" value="P:protein sumoylation"/>
    <property type="evidence" value="ECO:0007669"/>
    <property type="project" value="TreeGrafter"/>
</dbReference>
<proteinExistence type="inferred from homology"/>
<keyword evidence="4" id="KW-0833">Ubl conjugation pathway</keyword>
<dbReference type="InterPro" id="IPR000011">
    <property type="entry name" value="UBQ/SUMO-activ_enz_E1-like"/>
</dbReference>
<evidence type="ECO:0000256" key="2">
    <source>
        <dbReference type="ARBA" id="ARBA00004718"/>
    </source>
</evidence>
<dbReference type="InterPro" id="IPR035985">
    <property type="entry name" value="Ubiquitin-activating_enz"/>
</dbReference>
<gene>
    <name evidence="8" type="ORF">C2E21_3884</name>
</gene>
<evidence type="ECO:0000259" key="7">
    <source>
        <dbReference type="Pfam" id="PF00899"/>
    </source>
</evidence>
<keyword evidence="5" id="KW-0539">Nucleus</keyword>
<name>A0A2P6TTX6_CHLSO</name>
<evidence type="ECO:0000256" key="5">
    <source>
        <dbReference type="ARBA" id="ARBA00023242"/>
    </source>
</evidence>
<dbReference type="Proteomes" id="UP000239899">
    <property type="component" value="Unassembled WGS sequence"/>
</dbReference>
<comment type="subcellular location">
    <subcellularLocation>
        <location evidence="1">Nucleus</location>
    </subcellularLocation>
</comment>
<dbReference type="STRING" id="3076.A0A2P6TTX6"/>